<dbReference type="InterPro" id="IPR000748">
    <property type="entry name" value="PsdUridine_synth_RsuA/RluB/E/F"/>
</dbReference>
<dbReference type="GO" id="GO:0120159">
    <property type="term" value="F:rRNA pseudouridine synthase activity"/>
    <property type="evidence" value="ECO:0007669"/>
    <property type="project" value="UniProtKB-ARBA"/>
</dbReference>
<dbReference type="InterPro" id="IPR042092">
    <property type="entry name" value="PsdUridine_s_RsuA/RluB/E/F_cat"/>
</dbReference>
<dbReference type="PANTHER" id="PTHR47683">
    <property type="entry name" value="PSEUDOURIDINE SYNTHASE FAMILY PROTEIN-RELATED"/>
    <property type="match status" value="1"/>
</dbReference>
<dbReference type="Gene3D" id="3.30.70.1560">
    <property type="entry name" value="Alpha-L RNA-binding motif"/>
    <property type="match status" value="1"/>
</dbReference>
<dbReference type="InterPro" id="IPR018496">
    <property type="entry name" value="PsdUridine_synth_RsuA/RluB_CS"/>
</dbReference>
<keyword evidence="2 4" id="KW-0413">Isomerase</keyword>
<evidence type="ECO:0000256" key="5">
    <source>
        <dbReference type="SAM" id="MobiDB-lite"/>
    </source>
</evidence>
<feature type="compositionally biased region" description="Low complexity" evidence="5">
    <location>
        <begin position="290"/>
        <end position="305"/>
    </location>
</feature>
<dbReference type="EC" id="5.4.99.-" evidence="4"/>
<dbReference type="Pfam" id="PF01479">
    <property type="entry name" value="S4"/>
    <property type="match status" value="1"/>
</dbReference>
<evidence type="ECO:0000313" key="7">
    <source>
        <dbReference type="EMBL" id="HGT38995.1"/>
    </source>
</evidence>
<dbReference type="PANTHER" id="PTHR47683:SF2">
    <property type="entry name" value="RNA-BINDING S4 DOMAIN-CONTAINING PROTEIN"/>
    <property type="match status" value="1"/>
</dbReference>
<reference evidence="7" key="1">
    <citation type="journal article" date="2020" name="mSystems">
        <title>Genome- and Community-Level Interaction Insights into Carbon Utilization and Element Cycling Functions of Hydrothermarchaeota in Hydrothermal Sediment.</title>
        <authorList>
            <person name="Zhou Z."/>
            <person name="Liu Y."/>
            <person name="Xu W."/>
            <person name="Pan J."/>
            <person name="Luo Z.H."/>
            <person name="Li M."/>
        </authorList>
    </citation>
    <scope>NUCLEOTIDE SEQUENCE [LARGE SCALE GENOMIC DNA]</scope>
    <source>
        <strain evidence="7">SpSt-508</strain>
    </source>
</reference>
<sequence>MEPHQATPTAHPERLQKLLAAAGLGSRRHCEEYILAGRVTVDGQVVTQLGVKVDPARQQVAVDGQRLRIQKKVYYLVNKPAGYLCTTADPAGRPRVIDLLPPSEARLFTVGRLDENTEGLLLVTNDGELAHRLAHPRYQVERVYRALVAGVPTLDVLKELERGLHFAEGKFRVRRARILKTKGRGTILELVLTEGQNREVRRLLARVGHKVMALKRIAFGPLKLADLAPGAFRPLRREEIAELHDFVAGKFVAGKHRSRRVAGRSSSRAAAKPKDGARKQGARNTDRRGTVSSRSTSATRRATSGMQRRPARRASKPSPEGNPTD</sequence>
<evidence type="ECO:0000256" key="3">
    <source>
        <dbReference type="PROSITE-ProRule" id="PRU00182"/>
    </source>
</evidence>
<dbReference type="CDD" id="cd02870">
    <property type="entry name" value="PseudoU_synth_RsuA_like"/>
    <property type="match status" value="1"/>
</dbReference>
<dbReference type="Pfam" id="PF00849">
    <property type="entry name" value="PseudoU_synth_2"/>
    <property type="match status" value="1"/>
</dbReference>
<dbReference type="SUPFAM" id="SSF55174">
    <property type="entry name" value="Alpha-L RNA-binding motif"/>
    <property type="match status" value="1"/>
</dbReference>
<gene>
    <name evidence="7" type="ORF">ENS64_06990</name>
</gene>
<organism evidence="7">
    <name type="scientific">Schlesneria paludicola</name>
    <dbReference type="NCBI Taxonomy" id="360056"/>
    <lineage>
        <taxon>Bacteria</taxon>
        <taxon>Pseudomonadati</taxon>
        <taxon>Planctomycetota</taxon>
        <taxon>Planctomycetia</taxon>
        <taxon>Planctomycetales</taxon>
        <taxon>Planctomycetaceae</taxon>
        <taxon>Schlesneria</taxon>
    </lineage>
</organism>
<comment type="similarity">
    <text evidence="1 4">Belongs to the pseudouridine synthase RsuA family.</text>
</comment>
<dbReference type="FunFam" id="3.10.290.10:FF:000003">
    <property type="entry name" value="Pseudouridine synthase"/>
    <property type="match status" value="1"/>
</dbReference>
<comment type="caution">
    <text evidence="7">The sequence shown here is derived from an EMBL/GenBank/DDBJ whole genome shotgun (WGS) entry which is preliminary data.</text>
</comment>
<evidence type="ECO:0000256" key="4">
    <source>
        <dbReference type="RuleBase" id="RU003887"/>
    </source>
</evidence>
<feature type="compositionally biased region" description="Basic and acidic residues" evidence="5">
    <location>
        <begin position="272"/>
        <end position="289"/>
    </location>
</feature>
<dbReference type="NCBIfam" id="TIGR00093">
    <property type="entry name" value="pseudouridine synthase"/>
    <property type="match status" value="1"/>
</dbReference>
<dbReference type="AlphaFoldDB" id="A0A7C4LKJ1"/>
<feature type="region of interest" description="Disordered" evidence="5">
    <location>
        <begin position="255"/>
        <end position="325"/>
    </location>
</feature>
<name>A0A7C4LKJ1_9PLAN</name>
<evidence type="ECO:0000259" key="6">
    <source>
        <dbReference type="SMART" id="SM00363"/>
    </source>
</evidence>
<dbReference type="InterPro" id="IPR050343">
    <property type="entry name" value="RsuA_PseudoU_synthase"/>
</dbReference>
<dbReference type="InterPro" id="IPR020094">
    <property type="entry name" value="TruA/RsuA/RluB/E/F_N"/>
</dbReference>
<dbReference type="InterPro" id="IPR036986">
    <property type="entry name" value="S4_RNA-bd_sf"/>
</dbReference>
<dbReference type="Gene3D" id="3.10.290.10">
    <property type="entry name" value="RNA-binding S4 domain"/>
    <property type="match status" value="1"/>
</dbReference>
<dbReference type="SUPFAM" id="SSF55120">
    <property type="entry name" value="Pseudouridine synthase"/>
    <property type="match status" value="1"/>
</dbReference>
<dbReference type="InterPro" id="IPR002942">
    <property type="entry name" value="S4_RNA-bd"/>
</dbReference>
<dbReference type="SMART" id="SM00363">
    <property type="entry name" value="S4"/>
    <property type="match status" value="1"/>
</dbReference>
<keyword evidence="3" id="KW-0694">RNA-binding</keyword>
<dbReference type="GO" id="GO:0003723">
    <property type="term" value="F:RNA binding"/>
    <property type="evidence" value="ECO:0007669"/>
    <property type="project" value="UniProtKB-KW"/>
</dbReference>
<proteinExistence type="inferred from homology"/>
<protein>
    <recommendedName>
        <fullName evidence="4">Pseudouridine synthase</fullName>
        <ecNumber evidence="4">5.4.99.-</ecNumber>
    </recommendedName>
</protein>
<dbReference type="PROSITE" id="PS01149">
    <property type="entry name" value="PSI_RSU"/>
    <property type="match status" value="1"/>
</dbReference>
<feature type="domain" description="RNA-binding S4" evidence="6">
    <location>
        <begin position="13"/>
        <end position="74"/>
    </location>
</feature>
<dbReference type="Gene3D" id="3.30.70.580">
    <property type="entry name" value="Pseudouridine synthase I, catalytic domain, N-terminal subdomain"/>
    <property type="match status" value="1"/>
</dbReference>
<dbReference type="CDD" id="cd00165">
    <property type="entry name" value="S4"/>
    <property type="match status" value="1"/>
</dbReference>
<dbReference type="PROSITE" id="PS50889">
    <property type="entry name" value="S4"/>
    <property type="match status" value="1"/>
</dbReference>
<dbReference type="InterPro" id="IPR020103">
    <property type="entry name" value="PsdUridine_synth_cat_dom_sf"/>
</dbReference>
<dbReference type="EMBL" id="DSVQ01000012">
    <property type="protein sequence ID" value="HGT38995.1"/>
    <property type="molecule type" value="Genomic_DNA"/>
</dbReference>
<dbReference type="GO" id="GO:0000455">
    <property type="term" value="P:enzyme-directed rRNA pseudouridine synthesis"/>
    <property type="evidence" value="ECO:0007669"/>
    <property type="project" value="UniProtKB-ARBA"/>
</dbReference>
<accession>A0A7C4LKJ1</accession>
<evidence type="ECO:0000256" key="1">
    <source>
        <dbReference type="ARBA" id="ARBA00008348"/>
    </source>
</evidence>
<dbReference type="InterPro" id="IPR006145">
    <property type="entry name" value="PsdUridine_synth_RsuA/RluA"/>
</dbReference>
<evidence type="ECO:0000256" key="2">
    <source>
        <dbReference type="ARBA" id="ARBA00023235"/>
    </source>
</evidence>